<keyword evidence="4" id="KW-1185">Reference proteome</keyword>
<reference evidence="3 4" key="1">
    <citation type="submission" date="2019-03" db="EMBL/GenBank/DDBJ databases">
        <title>Genomic Encyclopedia of Type Strains, Phase IV (KMG-IV): sequencing the most valuable type-strain genomes for metagenomic binning, comparative biology and taxonomic classification.</title>
        <authorList>
            <person name="Goeker M."/>
        </authorList>
    </citation>
    <scope>NUCLEOTIDE SEQUENCE [LARGE SCALE GENOMIC DNA]</scope>
    <source>
        <strain evidence="3 4">DSM 29481</strain>
    </source>
</reference>
<dbReference type="InterPro" id="IPR011051">
    <property type="entry name" value="RmlC_Cupin_sf"/>
</dbReference>
<keyword evidence="1" id="KW-0238">DNA-binding</keyword>
<dbReference type="Gene3D" id="1.10.260.40">
    <property type="entry name" value="lambda repressor-like DNA-binding domains"/>
    <property type="match status" value="1"/>
</dbReference>
<dbReference type="RefSeq" id="WP_008687576.1">
    <property type="nucleotide sequence ID" value="NZ_AP024510.1"/>
</dbReference>
<evidence type="ECO:0000313" key="4">
    <source>
        <dbReference type="Proteomes" id="UP000295773"/>
    </source>
</evidence>
<protein>
    <submittedName>
        <fullName evidence="3">XRE family transcriptional regulator</fullName>
    </submittedName>
</protein>
<dbReference type="PANTHER" id="PTHR46797">
    <property type="entry name" value="HTH-TYPE TRANSCRIPTIONAL REGULATOR"/>
    <property type="match status" value="1"/>
</dbReference>
<evidence type="ECO:0000313" key="3">
    <source>
        <dbReference type="EMBL" id="TCU60319.1"/>
    </source>
</evidence>
<dbReference type="GeneID" id="73796205"/>
<dbReference type="GO" id="GO:0003700">
    <property type="term" value="F:DNA-binding transcription factor activity"/>
    <property type="evidence" value="ECO:0007669"/>
    <property type="project" value="TreeGrafter"/>
</dbReference>
<dbReference type="Proteomes" id="UP000295773">
    <property type="component" value="Unassembled WGS sequence"/>
</dbReference>
<proteinExistence type="predicted"/>
<dbReference type="PANTHER" id="PTHR46797:SF2">
    <property type="entry name" value="TRANSCRIPTIONAL REGULATOR"/>
    <property type="match status" value="1"/>
</dbReference>
<accession>A0A4R3TG06</accession>
<dbReference type="CDD" id="cd00093">
    <property type="entry name" value="HTH_XRE"/>
    <property type="match status" value="1"/>
</dbReference>
<dbReference type="InterPro" id="IPR050807">
    <property type="entry name" value="TransReg_Diox_bact_type"/>
</dbReference>
<dbReference type="Pfam" id="PF01381">
    <property type="entry name" value="HTH_3"/>
    <property type="match status" value="1"/>
</dbReference>
<gene>
    <name evidence="3" type="ORF">EDD61_1077</name>
</gene>
<dbReference type="InterPro" id="IPR013096">
    <property type="entry name" value="Cupin_2"/>
</dbReference>
<dbReference type="CDD" id="cd02209">
    <property type="entry name" value="cupin_XRE_C"/>
    <property type="match status" value="1"/>
</dbReference>
<dbReference type="PROSITE" id="PS50943">
    <property type="entry name" value="HTH_CROC1"/>
    <property type="match status" value="1"/>
</dbReference>
<dbReference type="AlphaFoldDB" id="A0A4R3TG06"/>
<dbReference type="SMART" id="SM00530">
    <property type="entry name" value="HTH_XRE"/>
    <property type="match status" value="1"/>
</dbReference>
<dbReference type="GO" id="GO:0003677">
    <property type="term" value="F:DNA binding"/>
    <property type="evidence" value="ECO:0007669"/>
    <property type="project" value="UniProtKB-KW"/>
</dbReference>
<dbReference type="EMBL" id="SMBP01000007">
    <property type="protein sequence ID" value="TCU60319.1"/>
    <property type="molecule type" value="Genomic_DNA"/>
</dbReference>
<dbReference type="GO" id="GO:0005829">
    <property type="term" value="C:cytosol"/>
    <property type="evidence" value="ECO:0007669"/>
    <property type="project" value="TreeGrafter"/>
</dbReference>
<dbReference type="SUPFAM" id="SSF51182">
    <property type="entry name" value="RmlC-like cupins"/>
    <property type="match status" value="1"/>
</dbReference>
<feature type="domain" description="HTH cro/C1-type" evidence="2">
    <location>
        <begin position="7"/>
        <end position="61"/>
    </location>
</feature>
<dbReference type="InterPro" id="IPR014710">
    <property type="entry name" value="RmlC-like_jellyroll"/>
</dbReference>
<dbReference type="Pfam" id="PF07883">
    <property type="entry name" value="Cupin_2"/>
    <property type="match status" value="1"/>
</dbReference>
<sequence length="177" mass="20376">MDIGAKIKALRIQNDLTLEELASRSELTKGFLSQVERNLTSPSVSTLEDILEALGTDLASFFKESKQTKVVFSKQDHFIDEHEEYCIHWIVPNAQKNEMEPILLELHADKTSMVFDPHDGEEFGYVLEGRILLVNGEKEYPVKKGETFYIHGKYRHYLRNVGKHDAKVLWITTPPLF</sequence>
<organism evidence="3 4">
    <name type="scientific">Longicatena caecimuris</name>
    <dbReference type="NCBI Taxonomy" id="1796635"/>
    <lineage>
        <taxon>Bacteria</taxon>
        <taxon>Bacillati</taxon>
        <taxon>Bacillota</taxon>
        <taxon>Erysipelotrichia</taxon>
        <taxon>Erysipelotrichales</taxon>
        <taxon>Erysipelotrichaceae</taxon>
        <taxon>Longicatena</taxon>
    </lineage>
</organism>
<dbReference type="InterPro" id="IPR010982">
    <property type="entry name" value="Lambda_DNA-bd_dom_sf"/>
</dbReference>
<name>A0A4R3TG06_9FIRM</name>
<dbReference type="Gene3D" id="2.60.120.10">
    <property type="entry name" value="Jelly Rolls"/>
    <property type="match status" value="1"/>
</dbReference>
<evidence type="ECO:0000259" key="2">
    <source>
        <dbReference type="PROSITE" id="PS50943"/>
    </source>
</evidence>
<dbReference type="SUPFAM" id="SSF47413">
    <property type="entry name" value="lambda repressor-like DNA-binding domains"/>
    <property type="match status" value="1"/>
</dbReference>
<evidence type="ECO:0000256" key="1">
    <source>
        <dbReference type="ARBA" id="ARBA00023125"/>
    </source>
</evidence>
<dbReference type="InterPro" id="IPR001387">
    <property type="entry name" value="Cro/C1-type_HTH"/>
</dbReference>
<comment type="caution">
    <text evidence="3">The sequence shown here is derived from an EMBL/GenBank/DDBJ whole genome shotgun (WGS) entry which is preliminary data.</text>
</comment>